<reference evidence="8" key="1">
    <citation type="submission" date="2021-06" db="EMBL/GenBank/DDBJ databases">
        <authorList>
            <person name="Hodson N. C."/>
            <person name="Mongue J. A."/>
            <person name="Jaron S. K."/>
        </authorList>
    </citation>
    <scope>NUCLEOTIDE SEQUENCE</scope>
</reference>
<feature type="transmembrane region" description="Helical" evidence="6">
    <location>
        <begin position="566"/>
        <end position="590"/>
    </location>
</feature>
<feature type="transmembrane region" description="Helical" evidence="6">
    <location>
        <begin position="629"/>
        <end position="648"/>
    </location>
</feature>
<sequence>MLDFDMMLTHVGEFGPYQKILFLFQAPFCIFVTFVLFGPFFTILTPPVFWCGSLQSNDCHQLTDVQRFNLTSPFDNNCRRFVVERSQFPRFISELNSRCNSSNCIQTNGGNIRSKRQEQSWNYKSYGRGHQGQHLGNPSYPTQEETTSSSFEFNQGSPGRTGNGGQATSRFPQQRTTTTVSPGNPSGFPPNSGGRVSQQFAFSDENSFLTCPSEIRLSMRNNSVLNTLNLTWPQETCGSLWNHNRDEFDFVTVSTEAGYWCESLPDLSLDWKLNIVQSIFFVGAIVGGFIIGYLADNYGRVVALVTANVIGCLGGILSILPVVTSNFWAYCFFRFLSGMAFDNCFTMIYILVLEYVGPSYRTLVANLSIAVFYTIGSLLVPGLFLLIRNWRWFGLATSLPMLLGLVAIFIVPESARWLLSKGRTKEATDILRKFAKMNKQEVDESIFVEFEEEAKKLYEEISQEKEVSLLDALKRPRILKNFILLVLIWAIIALLYDGHSRNVFNLGSNLFVMFAIASSLEFPADMLLVFTLDIIGRRWLAFGSLFISGFFSLVSAFPQIATSNSVLIIFAMVSRFWVNVAFNIGLQYAAEVLPTVIRAQGVNFIHIMGYVSSIVSPFIASIGRTNISLSLSILGVLSLIAGVLALFLPETLGEDLPNTLEDGETFGSSQSFWNCPACSGSKEAETMPLKPEGQAPVVLRTSLRASLRGETFRSSIISQSPSTPSSGSSRQSRINPRGAEEVKLRRMYTR</sequence>
<feature type="transmembrane region" description="Helical" evidence="6">
    <location>
        <begin position="478"/>
        <end position="496"/>
    </location>
</feature>
<feature type="transmembrane region" description="Helical" evidence="6">
    <location>
        <begin position="20"/>
        <end position="41"/>
    </location>
</feature>
<feature type="transmembrane region" description="Helical" evidence="6">
    <location>
        <begin position="392"/>
        <end position="411"/>
    </location>
</feature>
<evidence type="ECO:0000256" key="6">
    <source>
        <dbReference type="SAM" id="Phobius"/>
    </source>
</evidence>
<feature type="compositionally biased region" description="Low complexity" evidence="5">
    <location>
        <begin position="714"/>
        <end position="734"/>
    </location>
</feature>
<feature type="compositionally biased region" description="Polar residues" evidence="5">
    <location>
        <begin position="166"/>
        <end position="180"/>
    </location>
</feature>
<feature type="compositionally biased region" description="Low complexity" evidence="5">
    <location>
        <begin position="181"/>
        <end position="194"/>
    </location>
</feature>
<dbReference type="GO" id="GO:0022857">
    <property type="term" value="F:transmembrane transporter activity"/>
    <property type="evidence" value="ECO:0007669"/>
    <property type="project" value="InterPro"/>
</dbReference>
<accession>A0A8J2J783</accession>
<evidence type="ECO:0000256" key="2">
    <source>
        <dbReference type="ARBA" id="ARBA00022692"/>
    </source>
</evidence>
<feature type="transmembrane region" description="Helical" evidence="6">
    <location>
        <begin position="508"/>
        <end position="532"/>
    </location>
</feature>
<evidence type="ECO:0000256" key="5">
    <source>
        <dbReference type="SAM" id="MobiDB-lite"/>
    </source>
</evidence>
<comment type="caution">
    <text evidence="8">The sequence shown here is derived from an EMBL/GenBank/DDBJ whole genome shotgun (WGS) entry which is preliminary data.</text>
</comment>
<dbReference type="InterPro" id="IPR005829">
    <property type="entry name" value="Sugar_transporter_CS"/>
</dbReference>
<feature type="region of interest" description="Disordered" evidence="5">
    <location>
        <begin position="125"/>
        <end position="196"/>
    </location>
</feature>
<dbReference type="Pfam" id="PF00083">
    <property type="entry name" value="Sugar_tr"/>
    <property type="match status" value="1"/>
</dbReference>
<evidence type="ECO:0000256" key="1">
    <source>
        <dbReference type="ARBA" id="ARBA00004141"/>
    </source>
</evidence>
<feature type="transmembrane region" description="Helical" evidence="6">
    <location>
        <begin position="539"/>
        <end position="560"/>
    </location>
</feature>
<feature type="region of interest" description="Disordered" evidence="5">
    <location>
        <begin position="714"/>
        <end position="750"/>
    </location>
</feature>
<evidence type="ECO:0000256" key="3">
    <source>
        <dbReference type="ARBA" id="ARBA00022989"/>
    </source>
</evidence>
<evidence type="ECO:0000313" key="9">
    <source>
        <dbReference type="Proteomes" id="UP000708208"/>
    </source>
</evidence>
<dbReference type="Proteomes" id="UP000708208">
    <property type="component" value="Unassembled WGS sequence"/>
</dbReference>
<dbReference type="EMBL" id="CAJVCH010021803">
    <property type="protein sequence ID" value="CAG7691839.1"/>
    <property type="molecule type" value="Genomic_DNA"/>
</dbReference>
<organism evidence="8 9">
    <name type="scientific">Allacma fusca</name>
    <dbReference type="NCBI Taxonomy" id="39272"/>
    <lineage>
        <taxon>Eukaryota</taxon>
        <taxon>Metazoa</taxon>
        <taxon>Ecdysozoa</taxon>
        <taxon>Arthropoda</taxon>
        <taxon>Hexapoda</taxon>
        <taxon>Collembola</taxon>
        <taxon>Symphypleona</taxon>
        <taxon>Sminthuridae</taxon>
        <taxon>Allacma</taxon>
    </lineage>
</organism>
<gene>
    <name evidence="8" type="ORF">AFUS01_LOCUS3605</name>
</gene>
<dbReference type="PANTHER" id="PTHR24064">
    <property type="entry name" value="SOLUTE CARRIER FAMILY 22 MEMBER"/>
    <property type="match status" value="1"/>
</dbReference>
<dbReference type="InterPro" id="IPR020846">
    <property type="entry name" value="MFS_dom"/>
</dbReference>
<proteinExistence type="predicted"/>
<dbReference type="AlphaFoldDB" id="A0A8J2J783"/>
<feature type="transmembrane region" description="Helical" evidence="6">
    <location>
        <begin position="602"/>
        <end position="623"/>
    </location>
</feature>
<feature type="transmembrane region" description="Helical" evidence="6">
    <location>
        <begin position="364"/>
        <end position="386"/>
    </location>
</feature>
<feature type="transmembrane region" description="Helical" evidence="6">
    <location>
        <begin position="327"/>
        <end position="352"/>
    </location>
</feature>
<dbReference type="OrthoDB" id="6884957at2759"/>
<dbReference type="PROSITE" id="PS50850">
    <property type="entry name" value="MFS"/>
    <property type="match status" value="1"/>
</dbReference>
<keyword evidence="9" id="KW-1185">Reference proteome</keyword>
<keyword evidence="2 6" id="KW-0812">Transmembrane</keyword>
<feature type="transmembrane region" description="Helical" evidence="6">
    <location>
        <begin position="275"/>
        <end position="294"/>
    </location>
</feature>
<evidence type="ECO:0000256" key="4">
    <source>
        <dbReference type="ARBA" id="ARBA00023136"/>
    </source>
</evidence>
<feature type="transmembrane region" description="Helical" evidence="6">
    <location>
        <begin position="301"/>
        <end position="321"/>
    </location>
</feature>
<name>A0A8J2J783_9HEXA</name>
<dbReference type="InterPro" id="IPR005828">
    <property type="entry name" value="MFS_sugar_transport-like"/>
</dbReference>
<feature type="domain" description="Major facilitator superfamily (MFS) profile" evidence="7">
    <location>
        <begin position="215"/>
        <end position="653"/>
    </location>
</feature>
<dbReference type="PROSITE" id="PS00216">
    <property type="entry name" value="SUGAR_TRANSPORT_1"/>
    <property type="match status" value="1"/>
</dbReference>
<keyword evidence="4 6" id="KW-0472">Membrane</keyword>
<keyword evidence="3 6" id="KW-1133">Transmembrane helix</keyword>
<evidence type="ECO:0000259" key="7">
    <source>
        <dbReference type="PROSITE" id="PS50850"/>
    </source>
</evidence>
<evidence type="ECO:0000313" key="8">
    <source>
        <dbReference type="EMBL" id="CAG7691839.1"/>
    </source>
</evidence>
<protein>
    <recommendedName>
        <fullName evidence="7">Major facilitator superfamily (MFS) profile domain-containing protein</fullName>
    </recommendedName>
</protein>
<feature type="compositionally biased region" description="Polar residues" evidence="5">
    <location>
        <begin position="134"/>
        <end position="158"/>
    </location>
</feature>
<comment type="subcellular location">
    <subcellularLocation>
        <location evidence="1">Membrane</location>
        <topology evidence="1">Multi-pass membrane protein</topology>
    </subcellularLocation>
</comment>
<dbReference type="GO" id="GO:0016020">
    <property type="term" value="C:membrane"/>
    <property type="evidence" value="ECO:0007669"/>
    <property type="project" value="UniProtKB-SubCell"/>
</dbReference>